<sequence>MVDPLVSPPAEKNRPRSTLRRVLRWSVLLGLGVPAGLIGVAVGVLLIGANTSGGRHLIERQTTALTGGMVKIEGLGGRFPDDLHLRRLTLRDDKGLWLELDALHLAWSPLSLVRLDVSASLLSADRLAIPRLPAPSSSPTTTTKSTAPSSLKFGIDVAKIHIGRLEVGAPVAGVAAVFALDGNVHLADLAPVLDGLAVDRLPDAAVAVQLRRLDADGQIRLTAVTPRRAINLHLDARDGAGGFITALAGLETLDPAVLRVDLHGPLHDEVLDFGATAGPANASVTGRLNLLDKSTDLTIRAHAPAMTLRPGVGWNDISLDAKLHGPLSAPMGQGHLLVDALAAAGAGVGRLRASFEGQEAARPGDSTLSLHLAADGVSLPGAQPTLLAGAPLTLDVFFKPDADGRPLQLALNHALAQVTGQVRLQPAPRGALDVILPDLAPLARIGGADVRGHAVLHTVFSLPEKAQDASSLKLTGDLGITGGVKAAVGLIGSDGHLAVDASMIPHGPKDRIVTLKQVALDGATLHFQDSGSVTLGERNSVRTDATLGLTDFSRISPSIKGHSDLTLHAEGPLDDLAASLHLDSVFGAYDVPAGPIVLDAVFSHLPGLATGTIKASGTLDRAKLAIDAALDRNAAGATHVALNAFDWNSVQGKGDLTFPKNGKVPLGNLDLGVKRLADFSALTGQKLGGHLTLAMRTTQPGGQDAPLVRVALDGALQSAMASVSHLQLGGTVANPVDRPDLDLKLDLAGLAARGVTGTLQATAKGPMSDLALTTRGALQNVAGGPAVLDTALRLDLPKKNVRIDRLNASVKGDAVHLLSPAAVDFGTIMGVDHLRATLTPPHGRPATLDLAGTFKPALNVTARFDSLTPALATPFVAGLSASGTLDGQARVTGTLAKPQGQITVRGRDLRMSEGNAAAFPAASIDVSARLQGDTAQLDADMKAGTQVTLAVRGAVPTNSAGRMNVRANGQIDLSVADSILGAQGVSTAGIVAIDVGAQGTLAAPRATGRVELRHASVDDYAQGARLHDINGALVSNGENVTIENLVAHAGAGTIGVSGMIGVFRPGLPVDLHIVADKAQPISSDLLSATIKADLKINGQAASRLDVDGRVIIPTATINIPNSMPASVPQLDVVRPGEKRDVEAASSRVIGLNIDVISPGELFVRGHGLDAEMLGKLHLGGLTSAPAISGGFTLRRGNFNLAGVNLNFTQGRVSFDGSGVTHKLDPTLDFRADRNVEGTLASLNVTGYASAPKIDFTSVPEEPRDQVLAMLLFGTTTAKLSTTQLAELAAAVAQIAGGSSFDPLSKVRNALGLDRLALGGGSGVNNGGASVEAGKYVMKGVYVGAKQATSGSGTQAQVQVDLTRHLKLNTTVGTGGQVTGFTTPENDPGSSVGLSWKIDY</sequence>
<dbReference type="EMBL" id="CATKSH010000007">
    <property type="protein sequence ID" value="CAI9120711.1"/>
    <property type="molecule type" value="Genomic_DNA"/>
</dbReference>
<organism evidence="7 8">
    <name type="scientific">Brytella acorum</name>
    <dbReference type="NCBI Taxonomy" id="2959299"/>
    <lineage>
        <taxon>Bacteria</taxon>
        <taxon>Pseudomonadati</taxon>
        <taxon>Pseudomonadota</taxon>
        <taxon>Alphaproteobacteria</taxon>
        <taxon>Acetobacterales</taxon>
        <taxon>Acetobacteraceae</taxon>
        <taxon>Brytella</taxon>
    </lineage>
</organism>
<keyword evidence="3 5" id="KW-1133">Transmembrane helix</keyword>
<reference evidence="7" key="1">
    <citation type="submission" date="2023-03" db="EMBL/GenBank/DDBJ databases">
        <authorList>
            <person name="Cleenwerck I."/>
        </authorList>
    </citation>
    <scope>NUCLEOTIDE SEQUENCE</scope>
    <source>
        <strain evidence="7">LMG 32879</strain>
    </source>
</reference>
<name>A0AA35UNI9_9PROT</name>
<evidence type="ECO:0000256" key="4">
    <source>
        <dbReference type="ARBA" id="ARBA00023136"/>
    </source>
</evidence>
<keyword evidence="2 5" id="KW-0812">Transmembrane</keyword>
<protein>
    <submittedName>
        <fullName evidence="7">Translocation/assembly module TamB domain-containing protein</fullName>
    </submittedName>
</protein>
<dbReference type="InterPro" id="IPR007452">
    <property type="entry name" value="TamB_C"/>
</dbReference>
<dbReference type="Pfam" id="PF04357">
    <property type="entry name" value="TamB"/>
    <property type="match status" value="1"/>
</dbReference>
<accession>A0AA35UNI9</accession>
<dbReference type="RefSeq" id="WP_289841380.1">
    <property type="nucleotide sequence ID" value="NZ_CATKSH010000007.1"/>
</dbReference>
<evidence type="ECO:0000259" key="6">
    <source>
        <dbReference type="Pfam" id="PF04357"/>
    </source>
</evidence>
<evidence type="ECO:0000256" key="3">
    <source>
        <dbReference type="ARBA" id="ARBA00022989"/>
    </source>
</evidence>
<dbReference type="PANTHER" id="PTHR36985:SF1">
    <property type="entry name" value="TRANSLOCATION AND ASSEMBLY MODULE SUBUNIT TAMB"/>
    <property type="match status" value="1"/>
</dbReference>
<gene>
    <name evidence="7" type="ORF">LMG32879_001549</name>
</gene>
<feature type="transmembrane region" description="Helical" evidence="5">
    <location>
        <begin position="22"/>
        <end position="47"/>
    </location>
</feature>
<proteinExistence type="predicted"/>
<evidence type="ECO:0000256" key="2">
    <source>
        <dbReference type="ARBA" id="ARBA00022692"/>
    </source>
</evidence>
<comment type="subcellular location">
    <subcellularLocation>
        <location evidence="1">Membrane</location>
        <topology evidence="1">Single-pass membrane protein</topology>
    </subcellularLocation>
</comment>
<keyword evidence="4 5" id="KW-0472">Membrane</keyword>
<evidence type="ECO:0000313" key="7">
    <source>
        <dbReference type="EMBL" id="CAI9120711.1"/>
    </source>
</evidence>
<keyword evidence="8" id="KW-1185">Reference proteome</keyword>
<evidence type="ECO:0000256" key="1">
    <source>
        <dbReference type="ARBA" id="ARBA00004167"/>
    </source>
</evidence>
<dbReference type="Proteomes" id="UP001176960">
    <property type="component" value="Unassembled WGS sequence"/>
</dbReference>
<evidence type="ECO:0000256" key="5">
    <source>
        <dbReference type="SAM" id="Phobius"/>
    </source>
</evidence>
<dbReference type="GO" id="GO:0005886">
    <property type="term" value="C:plasma membrane"/>
    <property type="evidence" value="ECO:0007669"/>
    <property type="project" value="InterPro"/>
</dbReference>
<feature type="domain" description="Translocation and assembly module TamB C-terminal" evidence="6">
    <location>
        <begin position="1049"/>
        <end position="1399"/>
    </location>
</feature>
<evidence type="ECO:0000313" key="8">
    <source>
        <dbReference type="Proteomes" id="UP001176960"/>
    </source>
</evidence>
<dbReference type="PANTHER" id="PTHR36985">
    <property type="entry name" value="TRANSLOCATION AND ASSEMBLY MODULE SUBUNIT TAMB"/>
    <property type="match status" value="1"/>
</dbReference>
<dbReference type="GO" id="GO:0009306">
    <property type="term" value="P:protein secretion"/>
    <property type="evidence" value="ECO:0007669"/>
    <property type="project" value="InterPro"/>
</dbReference>
<comment type="caution">
    <text evidence="7">The sequence shown here is derived from an EMBL/GenBank/DDBJ whole genome shotgun (WGS) entry which is preliminary data.</text>
</comment>